<dbReference type="GO" id="GO:0032259">
    <property type="term" value="P:methylation"/>
    <property type="evidence" value="ECO:0007669"/>
    <property type="project" value="UniProtKB-KW"/>
</dbReference>
<dbReference type="PIRSF" id="PIRSF000398">
    <property type="entry name" value="M_m6A_EcoRV"/>
    <property type="match status" value="1"/>
</dbReference>
<dbReference type="Gene3D" id="3.40.50.150">
    <property type="entry name" value="Vaccinia Virus protein VP39"/>
    <property type="match status" value="2"/>
</dbReference>
<keyword evidence="2" id="KW-0808">Transferase</keyword>
<keyword evidence="3" id="KW-0949">S-adenosyl-L-methionine</keyword>
<protein>
    <submittedName>
        <fullName evidence="4">DNA adenine methylase</fullName>
    </submittedName>
</protein>
<dbReference type="Proteomes" id="UP001576708">
    <property type="component" value="Unassembled WGS sequence"/>
</dbReference>
<keyword evidence="1 4" id="KW-0489">Methyltransferase</keyword>
<dbReference type="GO" id="GO:0008168">
    <property type="term" value="F:methyltransferase activity"/>
    <property type="evidence" value="ECO:0007669"/>
    <property type="project" value="UniProtKB-KW"/>
</dbReference>
<dbReference type="InterPro" id="IPR029063">
    <property type="entry name" value="SAM-dependent_MTases_sf"/>
</dbReference>
<evidence type="ECO:0000256" key="1">
    <source>
        <dbReference type="ARBA" id="ARBA00022603"/>
    </source>
</evidence>
<reference evidence="4 5" key="1">
    <citation type="submission" date="2024-09" db="EMBL/GenBank/DDBJ databases">
        <authorList>
            <person name="Zhang Y."/>
        </authorList>
    </citation>
    <scope>NUCLEOTIDE SEQUENCE [LARGE SCALE GENOMIC DNA]</scope>
    <source>
        <strain evidence="4 5">ZJ318</strain>
    </source>
</reference>
<dbReference type="PANTHER" id="PTHR30481:SF4">
    <property type="entry name" value="SITE-SPECIFIC DNA-METHYLTRANSFERASE (ADENINE-SPECIFIC)"/>
    <property type="match status" value="1"/>
</dbReference>
<dbReference type="Pfam" id="PF02086">
    <property type="entry name" value="MethyltransfD12"/>
    <property type="match status" value="1"/>
</dbReference>
<dbReference type="InterPro" id="IPR012263">
    <property type="entry name" value="M_m6A_EcoRV"/>
</dbReference>
<dbReference type="RefSeq" id="WP_342201416.1">
    <property type="nucleotide sequence ID" value="NZ_JBCATE010000002.1"/>
</dbReference>
<accession>A0ABV4VI10</accession>
<evidence type="ECO:0000256" key="2">
    <source>
        <dbReference type="ARBA" id="ARBA00022679"/>
    </source>
</evidence>
<organism evidence="4 5">
    <name type="scientific">Shewanella mangrovisoli</name>
    <dbReference type="NCBI Taxonomy" id="2864211"/>
    <lineage>
        <taxon>Bacteria</taxon>
        <taxon>Pseudomonadati</taxon>
        <taxon>Pseudomonadota</taxon>
        <taxon>Gammaproteobacteria</taxon>
        <taxon>Alteromonadales</taxon>
        <taxon>Shewanellaceae</taxon>
        <taxon>Shewanella</taxon>
    </lineage>
</organism>
<evidence type="ECO:0000313" key="5">
    <source>
        <dbReference type="Proteomes" id="UP001576708"/>
    </source>
</evidence>
<dbReference type="EMBL" id="JBHFGU010000002">
    <property type="protein sequence ID" value="MFB2619927.1"/>
    <property type="molecule type" value="Genomic_DNA"/>
</dbReference>
<gene>
    <name evidence="4" type="ORF">ACE02W_08950</name>
</gene>
<name>A0ABV4VI10_9GAMM</name>
<evidence type="ECO:0000256" key="3">
    <source>
        <dbReference type="ARBA" id="ARBA00022691"/>
    </source>
</evidence>
<evidence type="ECO:0000313" key="4">
    <source>
        <dbReference type="EMBL" id="MFB2619927.1"/>
    </source>
</evidence>
<dbReference type="InterPro" id="IPR012327">
    <property type="entry name" value="MeTrfase_D12"/>
</dbReference>
<sequence>MNKLTNPVLRYHGGKYRLAKWIMSFFPEHHCYVEPFSGAASVLLQKERSHGEVYNDLDQDIFNLFNVLRNPVLCAQLIELCHLTPYSRDEFLMSYESTECVLERARRTIVRSTMGFGSGAATFHPTGFRSEAKRAHNTSAHLWAKYPPMLAYVCERLKAVNIENRAATDCIRAHDSVNTLFYVDPPYVKETRQLRNNKGVYQHEMTIDDHQSLLDQLLNVNGMVVLSGYETDLYNDMLVGWSLHKKQARCSAANGTGLRTECIWVNQHANEKLSSKEAA</sequence>
<dbReference type="PRINTS" id="PR00505">
    <property type="entry name" value="D12N6MTFRASE"/>
</dbReference>
<comment type="caution">
    <text evidence="4">The sequence shown here is derived from an EMBL/GenBank/DDBJ whole genome shotgun (WGS) entry which is preliminary data.</text>
</comment>
<dbReference type="PANTHER" id="PTHR30481">
    <property type="entry name" value="DNA ADENINE METHYLASE"/>
    <property type="match status" value="1"/>
</dbReference>
<keyword evidence="5" id="KW-1185">Reference proteome</keyword>
<dbReference type="SUPFAM" id="SSF53335">
    <property type="entry name" value="S-adenosyl-L-methionine-dependent methyltransferases"/>
    <property type="match status" value="1"/>
</dbReference>
<proteinExistence type="predicted"/>